<dbReference type="SUPFAM" id="SSF57184">
    <property type="entry name" value="Growth factor receptor domain"/>
    <property type="match status" value="1"/>
</dbReference>
<dbReference type="SMART" id="SM00303">
    <property type="entry name" value="GPS"/>
    <property type="match status" value="1"/>
</dbReference>
<keyword evidence="2" id="KW-1003">Cell membrane</keyword>
<reference evidence="16 17" key="1">
    <citation type="journal article" date="2018" name="BMC Genomics">
        <title>The genome of Naegleria lovaniensis, the basis for a comparative approach to unravel pathogenicity factors of the human pathogenic amoeba N. fowleri.</title>
        <authorList>
            <person name="Liechti N."/>
            <person name="Schurch N."/>
            <person name="Bruggmann R."/>
            <person name="Wittwer M."/>
        </authorList>
    </citation>
    <scope>NUCLEOTIDE SEQUENCE [LARGE SCALE GENOMIC DNA]</scope>
    <source>
        <strain evidence="16 17">ATCC 30569</strain>
    </source>
</reference>
<dbReference type="Pfam" id="PF23106">
    <property type="entry name" value="EGF_Teneurin"/>
    <property type="match status" value="1"/>
</dbReference>
<dbReference type="PROSITE" id="PS00022">
    <property type="entry name" value="EGF_1"/>
    <property type="match status" value="6"/>
</dbReference>
<dbReference type="Pfam" id="PF00069">
    <property type="entry name" value="Pkinase"/>
    <property type="match status" value="1"/>
</dbReference>
<feature type="region of interest" description="Disordered" evidence="11">
    <location>
        <begin position="1902"/>
        <end position="1929"/>
    </location>
</feature>
<feature type="transmembrane region" description="Helical" evidence="12">
    <location>
        <begin position="1861"/>
        <end position="1891"/>
    </location>
</feature>
<feature type="disulfide bond" evidence="9">
    <location>
        <begin position="805"/>
        <end position="814"/>
    </location>
</feature>
<dbReference type="PROSITE" id="PS00107">
    <property type="entry name" value="PROTEIN_KINASE_ATP"/>
    <property type="match status" value="1"/>
</dbReference>
<feature type="transmembrane region" description="Helical" evidence="12">
    <location>
        <begin position="21"/>
        <end position="40"/>
    </location>
</feature>
<evidence type="ECO:0000256" key="5">
    <source>
        <dbReference type="ARBA" id="ARBA00022840"/>
    </source>
</evidence>
<proteinExistence type="predicted"/>
<sequence>MTTAPTAKRQHSRRVKMTTTNAVVTGSSLIHLVIILFLLLQTSTFTLQDIVTSSSSRHYGGYDADVVHSISTDSKGNKYILGNSIYINNAFNKWYSEGSNGGWTPPLNITFMAQVNGNPGKTQWRFAWPQQYMNVFASKKILVDSDNETLMYVASVIDGNVANFNFFGKVLSNSKSYPQIVLACFSTSYPDDGNSANTAAWAAKVINTPMPLSEIVSMHKKGNSLVLAANVGVPPLNQNQNILMIQQTISYASFPNIFSSTEKQFILSDPRDMKSTGVVVDSNGLISMSGYVIGNGNVTTGNMTALLGCPLHTSGLNTMKTFVLKFNISSSTCLLVANSTESPNITMITSMQYLNDTIYFAGYYRGVNNDKLAGNVLPNYSKGAVFYSRFSTNTNVLDYVSTIQTDSPSNNVLLGIGGASKHLGYLVGEFQVPIVVTPSSKYLYPVNTSSLNNSKFLLKFNGADGTLEWGTRWNSTLTFTAVAGFPNDYLVSTAGTFFNEDMTFYTAVSSVTIPIYDPASSEGFLLTFCNSEGYTSEVNQCKDYYCGKILYSQSSVCSGHGNCVSPDTCSCQTGYNGTNCENMYCFNIPASSSLVCSGNGTCVSGDKCSCNSNYTGQQCEIPICYGYLANDTKTCSAHGQCVAANTCKCHSNYTGSNCQSYSCYGTLNTNSSYVCNGHGICSSPNNCTCYPNYAGAQCEIYFCFGQAGSAGCSNRGNCIGHDTCSCSLGFTGPQCEFNVCYGKSSNSSLVCDSHGICSSYNHCECQFGYFGSDCSVKYCYGMLSNSSNVCSNGFGTCMDIDKCQCLSGYYGQQCEIKNCYGTLSNDSRVCSGRGICKDVNQCACEGDYLFGNECEFSIFTLDYSKGELVTRDPQIVNQNYYQCELVFPNVTVLGDSKTRTCFTDVVSGVFVVKLGGGYLLSNNDTTSLHHPQTLRKYLIQEIATSKVLNVALTIIPERPYFGNVIILRADSAQAPLPNRKLEYSFSCSNCPSTILNALPAPSSSLPVVTLSGDLFTQGQTYNFFVDVFDKALGISKSASKSIYIYAYQSQLNLWDANASKYYAQQCSNGLDCLIENIFVGHPLLTSSSNSSFTLISHEYDGMAISALNGKQVFRIPSNYITFGKTSVLKTMVSIPTLGTSETFYGNLTFAMDPNKEFFITGGDKSQLMDKKDSLALSIQAFDTRYLNFISSIQWSCQHVTSNASCTNLINSTTSSIISFTNNGGITSSGLYKLKCQIQTTLGVSFTLFSYLQMVDNSWGSTVSVISTQPIAPSYGYNSIITLKSVLSQTLSSSISSIQLTTDKPTKASFPATMTTFKDQPDGSTLIQTSIDTSQYLFENIKYSFTMNITLTSGHSFSSFYFTTITPRTSKFSECNISPSNGIAFETQFTLYCSHLGPDMDRYSVKMILFDSSQKQFTLSHSKQNVMLTRLPLLSNNAFVKFILQDTSGGTIEYQVPVSTSLPVDLANVISKLSPNYYAAYVFDYLEKALVNNIGYDVTLKQYIDIVSALSIFLNSPSVDASKAFADILDKVSNMIDRLFTYLEILKNMSFNADDQIVEVLSPLVSKTVFFIHRVGQLNSLSTVYRNRLLQMIKFILSINSQVNTEMSDAITLLSSSVITSTPSSPNSSQNMTQFSSSILEILNLKLGLIDIKSSQDGTFDLGGMTLSLMYGLKLSTFSNLKIVLNSQFNVQLPSTPLTDSNSGGVVSDYKFMTSVLNVTNSQFSIGKNLTRMFLTGNVMTVRVNRLVDGSTLNINNLQDPIVLNFVNLAMSAENLVLYRMNKANVTCRYLQESTGDWLQDGVTTVVTVNSDNTISVKCQTNHLTTFSVFLDISSTSNTGGTTNPVASSKTQNPLSNNGGDLAVAIAVPVSVVSFLLILLVIVIVIIVALILRRKKMQQQKKQDLALNEKKQDQNTASMTHDPIVQNSQKNESVASLSDIEMQEDTGTSSLFISDYRSVREQLMTSTNGEIIPISINQSAVTSGNKSNRSNSSTSSGRTDVINRKYEILEKIGAGGFGSVFKARNLLYTGKPGEIEFFAIKKVQLSGMSELNEKFKEAVNMFRCRHENIVYLEDAVVDENTMSLYLIMKFYGNGDLDYFIKKRKRLSEKMLLQVIHQVCRGLDYLQKTMSMIHRDIKPSNIFVDEIDEANDRIKIVLSDFGLAKESNVLNSFSFAGTPFFMSCELIVGGKYSFNTDIFSLGCSIFVMITFDMSLSLGQLMLKHQTNLQEAKDYMARKINETDNVYSQQFIDLLWRMVEFDPEKRPNAGDIVECLSQDENFKQILSL</sequence>
<evidence type="ECO:0000256" key="9">
    <source>
        <dbReference type="PROSITE-ProRule" id="PRU00076"/>
    </source>
</evidence>
<dbReference type="GO" id="GO:0004674">
    <property type="term" value="F:protein serine/threonine kinase activity"/>
    <property type="evidence" value="ECO:0007669"/>
    <property type="project" value="TreeGrafter"/>
</dbReference>
<dbReference type="PROSITE" id="PS50221">
    <property type="entry name" value="GAIN_B"/>
    <property type="match status" value="1"/>
</dbReference>
<comment type="subcellular location">
    <subcellularLocation>
        <location evidence="1">Cell membrane</location>
    </subcellularLocation>
</comment>
<feature type="compositionally biased region" description="Polar residues" evidence="11">
    <location>
        <begin position="1913"/>
        <end position="1929"/>
    </location>
</feature>
<dbReference type="InterPro" id="IPR057244">
    <property type="entry name" value="GAIN_B"/>
</dbReference>
<feature type="domain" description="EGF-like" evidence="14">
    <location>
        <begin position="587"/>
        <end position="620"/>
    </location>
</feature>
<evidence type="ECO:0000256" key="6">
    <source>
        <dbReference type="ARBA" id="ARBA00022989"/>
    </source>
</evidence>
<evidence type="ECO:0000256" key="4">
    <source>
        <dbReference type="ARBA" id="ARBA00022741"/>
    </source>
</evidence>
<dbReference type="Gene3D" id="2.10.25.10">
    <property type="entry name" value="Laminin"/>
    <property type="match status" value="4"/>
</dbReference>
<feature type="disulfide bond" evidence="9">
    <location>
        <begin position="571"/>
        <end position="580"/>
    </location>
</feature>
<dbReference type="InterPro" id="IPR046338">
    <property type="entry name" value="GAIN_dom_sf"/>
</dbReference>
<dbReference type="PROSITE" id="PS50011">
    <property type="entry name" value="PROTEIN_KINASE_DOM"/>
    <property type="match status" value="1"/>
</dbReference>
<evidence type="ECO:0000256" key="2">
    <source>
        <dbReference type="ARBA" id="ARBA00022475"/>
    </source>
</evidence>
<evidence type="ECO:0000259" key="14">
    <source>
        <dbReference type="PROSITE" id="PS50026"/>
    </source>
</evidence>
<comment type="caution">
    <text evidence="9">Lacks conserved residue(s) required for the propagation of feature annotation.</text>
</comment>
<dbReference type="GO" id="GO:0005524">
    <property type="term" value="F:ATP binding"/>
    <property type="evidence" value="ECO:0007669"/>
    <property type="project" value="UniProtKB-UniRule"/>
</dbReference>
<accession>A0AA88KT83</accession>
<evidence type="ECO:0000256" key="11">
    <source>
        <dbReference type="SAM" id="MobiDB-lite"/>
    </source>
</evidence>
<dbReference type="RefSeq" id="XP_044556148.1">
    <property type="nucleotide sequence ID" value="XM_044693611.1"/>
</dbReference>
<dbReference type="InterPro" id="IPR011009">
    <property type="entry name" value="Kinase-like_dom_sf"/>
</dbReference>
<evidence type="ECO:0000259" key="13">
    <source>
        <dbReference type="PROSITE" id="PS50011"/>
    </source>
</evidence>
<dbReference type="InterPro" id="IPR009030">
    <property type="entry name" value="Growth_fac_rcpt_cys_sf"/>
</dbReference>
<dbReference type="Pfam" id="PF07974">
    <property type="entry name" value="EGF_2"/>
    <property type="match status" value="1"/>
</dbReference>
<feature type="domain" description="EGF-like" evidence="14">
    <location>
        <begin position="699"/>
        <end position="736"/>
    </location>
</feature>
<dbReference type="CDD" id="cd00054">
    <property type="entry name" value="EGF_CA"/>
    <property type="match status" value="1"/>
</dbReference>
<feature type="disulfide bond" evidence="9">
    <location>
        <begin position="610"/>
        <end position="619"/>
    </location>
</feature>
<feature type="domain" description="Protein kinase" evidence="13">
    <location>
        <begin position="2005"/>
        <end position="2279"/>
    </location>
</feature>
<dbReference type="PANTHER" id="PTHR24361">
    <property type="entry name" value="MITOGEN-ACTIVATED KINASE KINASE KINASE"/>
    <property type="match status" value="1"/>
</dbReference>
<protein>
    <submittedName>
        <fullName evidence="16">Uncharacterized protein</fullName>
    </submittedName>
</protein>
<dbReference type="SMART" id="SM00181">
    <property type="entry name" value="EGF"/>
    <property type="match status" value="8"/>
</dbReference>
<evidence type="ECO:0000256" key="7">
    <source>
        <dbReference type="ARBA" id="ARBA00023136"/>
    </source>
</evidence>
<gene>
    <name evidence="16" type="ORF">C9374_004018</name>
</gene>
<dbReference type="InterPro" id="IPR053235">
    <property type="entry name" value="Ser_Thr_kinase"/>
</dbReference>
<keyword evidence="3 12" id="KW-0812">Transmembrane</keyword>
<dbReference type="GeneID" id="68096473"/>
<dbReference type="GO" id="GO:0005737">
    <property type="term" value="C:cytoplasm"/>
    <property type="evidence" value="ECO:0007669"/>
    <property type="project" value="TreeGrafter"/>
</dbReference>
<comment type="caution">
    <text evidence="16">The sequence shown here is derived from an EMBL/GenBank/DDBJ whole genome shotgun (WGS) entry which is preliminary data.</text>
</comment>
<feature type="domain" description="EGF-like" evidence="14">
    <location>
        <begin position="781"/>
        <end position="815"/>
    </location>
</feature>
<dbReference type="SUPFAM" id="SSF56112">
    <property type="entry name" value="Protein kinase-like (PK-like)"/>
    <property type="match status" value="1"/>
</dbReference>
<dbReference type="PROSITE" id="PS01186">
    <property type="entry name" value="EGF_2"/>
    <property type="match status" value="4"/>
</dbReference>
<organism evidence="16 17">
    <name type="scientific">Naegleria lovaniensis</name>
    <name type="common">Amoeba</name>
    <dbReference type="NCBI Taxonomy" id="51637"/>
    <lineage>
        <taxon>Eukaryota</taxon>
        <taxon>Discoba</taxon>
        <taxon>Heterolobosea</taxon>
        <taxon>Tetramitia</taxon>
        <taxon>Eutetramitia</taxon>
        <taxon>Vahlkampfiidae</taxon>
        <taxon>Naegleria</taxon>
    </lineage>
</organism>
<dbReference type="InterPro" id="IPR008271">
    <property type="entry name" value="Ser/Thr_kinase_AS"/>
</dbReference>
<evidence type="ECO:0000256" key="3">
    <source>
        <dbReference type="ARBA" id="ARBA00022692"/>
    </source>
</evidence>
<dbReference type="Gene3D" id="2.60.120.260">
    <property type="entry name" value="Galactose-binding domain-like"/>
    <property type="match status" value="1"/>
</dbReference>
<dbReference type="Gene3D" id="1.10.510.10">
    <property type="entry name" value="Transferase(Phosphotransferase) domain 1"/>
    <property type="match status" value="1"/>
</dbReference>
<dbReference type="EMBL" id="PYSW02000001">
    <property type="protein sequence ID" value="KAG2394254.1"/>
    <property type="molecule type" value="Genomic_DNA"/>
</dbReference>
<feature type="compositionally biased region" description="Basic and acidic residues" evidence="11">
    <location>
        <begin position="1902"/>
        <end position="1912"/>
    </location>
</feature>
<dbReference type="Proteomes" id="UP000816034">
    <property type="component" value="Unassembled WGS sequence"/>
</dbReference>
<feature type="domain" description="GAIN-B" evidence="15">
    <location>
        <begin position="1664"/>
        <end position="1836"/>
    </location>
</feature>
<dbReference type="InterPro" id="IPR013111">
    <property type="entry name" value="EGF_extracell"/>
</dbReference>
<evidence type="ECO:0000313" key="17">
    <source>
        <dbReference type="Proteomes" id="UP000816034"/>
    </source>
</evidence>
<evidence type="ECO:0000256" key="8">
    <source>
        <dbReference type="ARBA" id="ARBA00023157"/>
    </source>
</evidence>
<dbReference type="InterPro" id="IPR000203">
    <property type="entry name" value="GPS"/>
</dbReference>
<keyword evidence="6 12" id="KW-1133">Transmembrane helix</keyword>
<dbReference type="InterPro" id="IPR000719">
    <property type="entry name" value="Prot_kinase_dom"/>
</dbReference>
<feature type="binding site" evidence="10">
    <location>
        <position position="2041"/>
    </location>
    <ligand>
        <name>ATP</name>
        <dbReference type="ChEBI" id="CHEBI:30616"/>
    </ligand>
</feature>
<keyword evidence="8 9" id="KW-1015">Disulfide bond</keyword>
<dbReference type="PROSITE" id="PS50026">
    <property type="entry name" value="EGF_3"/>
    <property type="match status" value="4"/>
</dbReference>
<keyword evidence="17" id="KW-1185">Reference proteome</keyword>
<keyword evidence="4 10" id="KW-0547">Nucleotide-binding</keyword>
<dbReference type="InterPro" id="IPR000742">
    <property type="entry name" value="EGF"/>
</dbReference>
<dbReference type="Gene3D" id="2.60.220.50">
    <property type="match status" value="1"/>
</dbReference>
<evidence type="ECO:0000256" key="12">
    <source>
        <dbReference type="SAM" id="Phobius"/>
    </source>
</evidence>
<keyword evidence="9" id="KW-0245">EGF-like domain</keyword>
<feature type="disulfide bond" evidence="9">
    <location>
        <begin position="726"/>
        <end position="735"/>
    </location>
</feature>
<evidence type="ECO:0000256" key="10">
    <source>
        <dbReference type="PROSITE-ProRule" id="PRU10141"/>
    </source>
</evidence>
<dbReference type="PROSITE" id="PS00108">
    <property type="entry name" value="PROTEIN_KINASE_ST"/>
    <property type="match status" value="1"/>
</dbReference>
<dbReference type="GO" id="GO:0005886">
    <property type="term" value="C:plasma membrane"/>
    <property type="evidence" value="ECO:0007669"/>
    <property type="project" value="UniProtKB-SubCell"/>
</dbReference>
<name>A0AA88KT83_NAELO</name>
<evidence type="ECO:0000313" key="16">
    <source>
        <dbReference type="EMBL" id="KAG2394254.1"/>
    </source>
</evidence>
<keyword evidence="7 12" id="KW-0472">Membrane</keyword>
<evidence type="ECO:0000256" key="1">
    <source>
        <dbReference type="ARBA" id="ARBA00004236"/>
    </source>
</evidence>
<dbReference type="SMART" id="SM00220">
    <property type="entry name" value="S_TKc"/>
    <property type="match status" value="1"/>
</dbReference>
<dbReference type="InterPro" id="IPR017441">
    <property type="entry name" value="Protein_kinase_ATP_BS"/>
</dbReference>
<feature type="domain" description="EGF-like" evidence="14">
    <location>
        <begin position="548"/>
        <end position="581"/>
    </location>
</feature>
<keyword evidence="5 10" id="KW-0067">ATP-binding</keyword>
<evidence type="ECO:0000259" key="15">
    <source>
        <dbReference type="PROSITE" id="PS50221"/>
    </source>
</evidence>